<reference evidence="3 4" key="1">
    <citation type="submission" date="2024-04" db="EMBL/GenBank/DDBJ databases">
        <title>Tritrichomonas musculus Genome.</title>
        <authorList>
            <person name="Alves-Ferreira E."/>
            <person name="Grigg M."/>
            <person name="Lorenzi H."/>
            <person name="Galac M."/>
        </authorList>
    </citation>
    <scope>NUCLEOTIDE SEQUENCE [LARGE SCALE GENOMIC DNA]</scope>
    <source>
        <strain evidence="3 4">EAF2021</strain>
    </source>
</reference>
<dbReference type="Proteomes" id="UP001470230">
    <property type="component" value="Unassembled WGS sequence"/>
</dbReference>
<evidence type="ECO:0000256" key="1">
    <source>
        <dbReference type="SAM" id="Phobius"/>
    </source>
</evidence>
<organism evidence="3 4">
    <name type="scientific">Tritrichomonas musculus</name>
    <dbReference type="NCBI Taxonomy" id="1915356"/>
    <lineage>
        <taxon>Eukaryota</taxon>
        <taxon>Metamonada</taxon>
        <taxon>Parabasalia</taxon>
        <taxon>Tritrichomonadida</taxon>
        <taxon>Tritrichomonadidae</taxon>
        <taxon>Tritrichomonas</taxon>
    </lineage>
</organism>
<keyword evidence="4" id="KW-1185">Reference proteome</keyword>
<keyword evidence="1" id="KW-1133">Transmembrane helix</keyword>
<feature type="transmembrane region" description="Helical" evidence="1">
    <location>
        <begin position="31"/>
        <end position="54"/>
    </location>
</feature>
<keyword evidence="1" id="KW-0812">Transmembrane</keyword>
<proteinExistence type="predicted"/>
<keyword evidence="1" id="KW-0472">Membrane</keyword>
<sequence>MAIAMMVSLIVRRFWDSNGKPTGPTPLKTRLIFAIPATCDLITTTLNIFGLIYINVSIFQMLRGAQIIFTSILSIIVLKKRLEGYEIMGICIVIVSLTLVGWAGMYIPSSDVDENNTDRSINEKIFGSFLVIGAQVMTYIIFIFWEKTIIVKFNSISKTYI</sequence>
<gene>
    <name evidence="3" type="ORF">M9Y10_007608</name>
</gene>
<feature type="domain" description="EamA" evidence="2">
    <location>
        <begin position="2"/>
        <end position="100"/>
    </location>
</feature>
<dbReference type="SUPFAM" id="SSF103481">
    <property type="entry name" value="Multidrug resistance efflux transporter EmrE"/>
    <property type="match status" value="1"/>
</dbReference>
<dbReference type="Gene3D" id="1.10.3730.20">
    <property type="match status" value="1"/>
</dbReference>
<dbReference type="InterPro" id="IPR037185">
    <property type="entry name" value="EmrE-like"/>
</dbReference>
<feature type="transmembrane region" description="Helical" evidence="1">
    <location>
        <begin position="125"/>
        <end position="145"/>
    </location>
</feature>
<dbReference type="PANTHER" id="PTHR13146:SF0">
    <property type="entry name" value="SOLUTE CARRIER FAMILY 35 MEMBER F6"/>
    <property type="match status" value="1"/>
</dbReference>
<evidence type="ECO:0000313" key="3">
    <source>
        <dbReference type="EMBL" id="KAK8871863.1"/>
    </source>
</evidence>
<dbReference type="Pfam" id="PF00892">
    <property type="entry name" value="EamA"/>
    <property type="match status" value="1"/>
</dbReference>
<dbReference type="EMBL" id="JAPFFF010000013">
    <property type="protein sequence ID" value="KAK8871863.1"/>
    <property type="molecule type" value="Genomic_DNA"/>
</dbReference>
<evidence type="ECO:0000259" key="2">
    <source>
        <dbReference type="Pfam" id="PF00892"/>
    </source>
</evidence>
<protein>
    <recommendedName>
        <fullName evidence="2">EamA domain-containing protein</fullName>
    </recommendedName>
</protein>
<feature type="transmembrane region" description="Helical" evidence="1">
    <location>
        <begin position="60"/>
        <end position="78"/>
    </location>
</feature>
<comment type="caution">
    <text evidence="3">The sequence shown here is derived from an EMBL/GenBank/DDBJ whole genome shotgun (WGS) entry which is preliminary data.</text>
</comment>
<dbReference type="PANTHER" id="PTHR13146">
    <property type="match status" value="1"/>
</dbReference>
<evidence type="ECO:0000313" key="4">
    <source>
        <dbReference type="Proteomes" id="UP001470230"/>
    </source>
</evidence>
<dbReference type="InterPro" id="IPR000620">
    <property type="entry name" value="EamA_dom"/>
</dbReference>
<name>A0ABR2J1T8_9EUKA</name>
<accession>A0ABR2J1T8</accession>
<feature type="transmembrane region" description="Helical" evidence="1">
    <location>
        <begin position="85"/>
        <end position="105"/>
    </location>
</feature>